<dbReference type="AlphaFoldDB" id="A0A9J7DQX2"/>
<feature type="region of interest" description="Disordered" evidence="1">
    <location>
        <begin position="67"/>
        <end position="87"/>
    </location>
</feature>
<evidence type="ECO:0000256" key="1">
    <source>
        <dbReference type="SAM" id="MobiDB-lite"/>
    </source>
</evidence>
<name>A0A9J7DQX2_SPOLT</name>
<proteinExistence type="predicted"/>
<gene>
    <name evidence="4" type="primary">LOC111347990</name>
</gene>
<keyword evidence="2" id="KW-1133">Transmembrane helix</keyword>
<keyword evidence="2" id="KW-0472">Membrane</keyword>
<dbReference type="GeneID" id="111347990"/>
<keyword evidence="2" id="KW-0812">Transmembrane</keyword>
<accession>A0A9J7DQX2</accession>
<keyword evidence="3" id="KW-1185">Reference proteome</keyword>
<dbReference type="OrthoDB" id="7491776at2759"/>
<organism evidence="3 4">
    <name type="scientific">Spodoptera litura</name>
    <name type="common">Asian cotton leafworm</name>
    <dbReference type="NCBI Taxonomy" id="69820"/>
    <lineage>
        <taxon>Eukaryota</taxon>
        <taxon>Metazoa</taxon>
        <taxon>Ecdysozoa</taxon>
        <taxon>Arthropoda</taxon>
        <taxon>Hexapoda</taxon>
        <taxon>Insecta</taxon>
        <taxon>Pterygota</taxon>
        <taxon>Neoptera</taxon>
        <taxon>Endopterygota</taxon>
        <taxon>Lepidoptera</taxon>
        <taxon>Glossata</taxon>
        <taxon>Ditrysia</taxon>
        <taxon>Noctuoidea</taxon>
        <taxon>Noctuidae</taxon>
        <taxon>Amphipyrinae</taxon>
        <taxon>Spodoptera</taxon>
    </lineage>
</organism>
<dbReference type="KEGG" id="sliu:111347990"/>
<evidence type="ECO:0000256" key="2">
    <source>
        <dbReference type="SAM" id="Phobius"/>
    </source>
</evidence>
<evidence type="ECO:0000313" key="4">
    <source>
        <dbReference type="RefSeq" id="XP_022814194.1"/>
    </source>
</evidence>
<dbReference type="Proteomes" id="UP000301870">
    <property type="component" value="Chromosome 6"/>
</dbReference>
<feature type="transmembrane region" description="Helical" evidence="2">
    <location>
        <begin position="28"/>
        <end position="54"/>
    </location>
</feature>
<reference evidence="4" key="1">
    <citation type="submission" date="2025-08" db="UniProtKB">
        <authorList>
            <consortium name="RefSeq"/>
        </authorList>
    </citation>
    <scope>IDENTIFICATION</scope>
    <source>
        <strain evidence="4">Ishihara</strain>
        <tissue evidence="4">Whole body</tissue>
    </source>
</reference>
<sequence>MCCGGGGCGGCGTTIGNWLYIFEKLASFVALTAVVMCLVLTLCIMLGLGVGLGYNYCYVDLKVMKPGSSSGSRRSGQELDETSLETQDFRRNMEATAPLPQRTVTLPTIKATMQIPLNGEIDLAALFSKLRGRNRNVTLELVT</sequence>
<evidence type="ECO:0000313" key="3">
    <source>
        <dbReference type="Proteomes" id="UP000301870"/>
    </source>
</evidence>
<protein>
    <submittedName>
        <fullName evidence="4">Uncharacterized protein LOC111347990</fullName>
    </submittedName>
</protein>
<dbReference type="RefSeq" id="XP_022814194.1">
    <property type="nucleotide sequence ID" value="XM_022958426.1"/>
</dbReference>